<accession>A0A8J4Y7A3</accession>
<dbReference type="SUPFAM" id="SSF51735">
    <property type="entry name" value="NAD(P)-binding Rossmann-fold domains"/>
    <property type="match status" value="1"/>
</dbReference>
<dbReference type="AlphaFoldDB" id="A0A8J4Y7A3"/>
<organism evidence="5 6">
    <name type="scientific">Chionoecetes opilio</name>
    <name type="common">Atlantic snow crab</name>
    <name type="synonym">Cancer opilio</name>
    <dbReference type="NCBI Taxonomy" id="41210"/>
    <lineage>
        <taxon>Eukaryota</taxon>
        <taxon>Metazoa</taxon>
        <taxon>Ecdysozoa</taxon>
        <taxon>Arthropoda</taxon>
        <taxon>Crustacea</taxon>
        <taxon>Multicrustacea</taxon>
        <taxon>Malacostraca</taxon>
        <taxon>Eumalacostraca</taxon>
        <taxon>Eucarida</taxon>
        <taxon>Decapoda</taxon>
        <taxon>Pleocyemata</taxon>
        <taxon>Brachyura</taxon>
        <taxon>Eubrachyura</taxon>
        <taxon>Majoidea</taxon>
        <taxon>Majidae</taxon>
        <taxon>Chionoecetes</taxon>
    </lineage>
</organism>
<dbReference type="PANTHER" id="PTHR44196:SF1">
    <property type="entry name" value="DEHYDROGENASE_REDUCTASE SDR FAMILY MEMBER 7B"/>
    <property type="match status" value="1"/>
</dbReference>
<dbReference type="GO" id="GO:0016020">
    <property type="term" value="C:membrane"/>
    <property type="evidence" value="ECO:0007669"/>
    <property type="project" value="TreeGrafter"/>
</dbReference>
<dbReference type="Gene3D" id="3.40.50.720">
    <property type="entry name" value="NAD(P)-binding Rossmann-like Domain"/>
    <property type="match status" value="1"/>
</dbReference>
<protein>
    <submittedName>
        <fullName evidence="5">Dehydrogenase/reductase SDR family protein 7-like</fullName>
    </submittedName>
</protein>
<proteinExistence type="inferred from homology"/>
<dbReference type="Pfam" id="PF00106">
    <property type="entry name" value="adh_short"/>
    <property type="match status" value="1"/>
</dbReference>
<gene>
    <name evidence="5" type="ORF">GWK47_052275</name>
</gene>
<dbReference type="Proteomes" id="UP000770661">
    <property type="component" value="Unassembled WGS sequence"/>
</dbReference>
<name>A0A8J4Y7A3_CHIOP</name>
<dbReference type="InterPro" id="IPR002347">
    <property type="entry name" value="SDR_fam"/>
</dbReference>
<keyword evidence="2" id="KW-0560">Oxidoreductase</keyword>
<evidence type="ECO:0000256" key="1">
    <source>
        <dbReference type="ARBA" id="ARBA00006484"/>
    </source>
</evidence>
<evidence type="ECO:0000256" key="4">
    <source>
        <dbReference type="RuleBase" id="RU000363"/>
    </source>
</evidence>
<dbReference type="PANTHER" id="PTHR44196">
    <property type="entry name" value="DEHYDROGENASE/REDUCTASE SDR FAMILY MEMBER 7B"/>
    <property type="match status" value="1"/>
</dbReference>
<dbReference type="EMBL" id="JACEEZ010015863">
    <property type="protein sequence ID" value="KAG0718551.1"/>
    <property type="molecule type" value="Genomic_DNA"/>
</dbReference>
<dbReference type="OrthoDB" id="5307821at2759"/>
<dbReference type="PROSITE" id="PS00061">
    <property type="entry name" value="ADH_SHORT"/>
    <property type="match status" value="1"/>
</dbReference>
<keyword evidence="6" id="KW-1185">Reference proteome</keyword>
<comment type="similarity">
    <text evidence="1 4">Belongs to the short-chain dehydrogenases/reductases (SDR) family.</text>
</comment>
<comment type="caution">
    <text evidence="5">The sequence shown here is derived from an EMBL/GenBank/DDBJ whole genome shotgun (WGS) entry which is preliminary data.</text>
</comment>
<dbReference type="GO" id="GO:0016491">
    <property type="term" value="F:oxidoreductase activity"/>
    <property type="evidence" value="ECO:0007669"/>
    <property type="project" value="UniProtKB-KW"/>
</dbReference>
<evidence type="ECO:0000313" key="6">
    <source>
        <dbReference type="Proteomes" id="UP000770661"/>
    </source>
</evidence>
<reference evidence="5" key="1">
    <citation type="submission" date="2020-07" db="EMBL/GenBank/DDBJ databases">
        <title>The High-quality genome of the commercially important snow crab, Chionoecetes opilio.</title>
        <authorList>
            <person name="Jeong J.-H."/>
            <person name="Ryu S."/>
        </authorList>
    </citation>
    <scope>NUCLEOTIDE SEQUENCE</scope>
    <source>
        <strain evidence="5">MADBK_172401_WGS</strain>
        <tissue evidence="5">Digestive gland</tissue>
    </source>
</reference>
<evidence type="ECO:0000313" key="5">
    <source>
        <dbReference type="EMBL" id="KAG0718551.1"/>
    </source>
</evidence>
<dbReference type="PRINTS" id="PR00080">
    <property type="entry name" value="SDRFAMILY"/>
</dbReference>
<dbReference type="InterPro" id="IPR020904">
    <property type="entry name" value="Sc_DH/Rdtase_CS"/>
</dbReference>
<dbReference type="PRINTS" id="PR00081">
    <property type="entry name" value="GDHRDH"/>
</dbReference>
<evidence type="ECO:0000256" key="3">
    <source>
        <dbReference type="ARBA" id="ARBA00037096"/>
    </source>
</evidence>
<sequence length="243" mass="26468">MVLSQAWELTVFFRKAQPPELHVPTIIKLDLEDLNSIPAVVEEIVASHGSIDILINNAGMSYRGVAAETDISVDIRLMVVNYFGHVALTKAILPLMIKRKTGHIVAVSSVQGKLAIPYRSCYTASKHALQGFFDSLRAEIAESKVKVTVISPGYIATNLSVNAVTGNGSVYGEMDETTSGGMSPEHVADSIVGCLINGNEELLLAPMLHRLAIILRTLFPSLITRIMKRRAASQRNAHVHKKD</sequence>
<comment type="function">
    <text evidence="3">Putative oxidoreductase.</text>
</comment>
<dbReference type="InterPro" id="IPR036291">
    <property type="entry name" value="NAD(P)-bd_dom_sf"/>
</dbReference>
<evidence type="ECO:0000256" key="2">
    <source>
        <dbReference type="ARBA" id="ARBA00023002"/>
    </source>
</evidence>